<dbReference type="AlphaFoldDB" id="A0A1F5GT71"/>
<reference evidence="1 2" key="1">
    <citation type="journal article" date="2016" name="Nat. Commun.">
        <title>Thousands of microbial genomes shed light on interconnected biogeochemical processes in an aquifer system.</title>
        <authorList>
            <person name="Anantharaman K."/>
            <person name="Brown C.T."/>
            <person name="Hug L.A."/>
            <person name="Sharon I."/>
            <person name="Castelle C.J."/>
            <person name="Probst A.J."/>
            <person name="Thomas B.C."/>
            <person name="Singh A."/>
            <person name="Wilkins M.J."/>
            <person name="Karaoz U."/>
            <person name="Brodie E.L."/>
            <person name="Williams K.H."/>
            <person name="Hubbard S.S."/>
            <person name="Banfield J.F."/>
        </authorList>
    </citation>
    <scope>NUCLEOTIDE SEQUENCE [LARGE SCALE GENOMIC DNA]</scope>
</reference>
<dbReference type="Proteomes" id="UP000176666">
    <property type="component" value="Unassembled WGS sequence"/>
</dbReference>
<evidence type="ECO:0000313" key="2">
    <source>
        <dbReference type="Proteomes" id="UP000176666"/>
    </source>
</evidence>
<sequence length="248" mass="27607">MPEKEDLNIIMRASDILKKSDFEDSFKKVLDLLIKSQKQQGQAIENLERTYNALIDRIKKEHEVSLGDLKIKTNQLFVGDRLKEMDSNTRKNFDDLKGTIDAMVNKKLKDVDFKISQVKSGERGPQGERGLPGSADFPEMIRTKLELLKGDDRLDAQFIKGLDKLGGSIGPSVITSRALNNITPSGTVNGANAAFTLEKAPRKNGERVYLNGVRMRSGSDNDYTISNKTITFNTAPLTGDVILVDIDY</sequence>
<name>A0A1F5GT71_9BACT</name>
<gene>
    <name evidence="1" type="ORF">A3F02_04150</name>
</gene>
<protein>
    <submittedName>
        <fullName evidence="1">Uncharacterized protein</fullName>
    </submittedName>
</protein>
<organism evidence="1 2">
    <name type="scientific">Candidatus Curtissbacteria bacterium RIFCSPHIGHO2_12_FULL_38_9b</name>
    <dbReference type="NCBI Taxonomy" id="1797720"/>
    <lineage>
        <taxon>Bacteria</taxon>
        <taxon>Candidatus Curtissiibacteriota</taxon>
    </lineage>
</organism>
<dbReference type="EMBL" id="MFBJ01000065">
    <property type="protein sequence ID" value="OGD95086.1"/>
    <property type="molecule type" value="Genomic_DNA"/>
</dbReference>
<comment type="caution">
    <text evidence="1">The sequence shown here is derived from an EMBL/GenBank/DDBJ whole genome shotgun (WGS) entry which is preliminary data.</text>
</comment>
<proteinExistence type="predicted"/>
<accession>A0A1F5GT71</accession>
<evidence type="ECO:0000313" key="1">
    <source>
        <dbReference type="EMBL" id="OGD95086.1"/>
    </source>
</evidence>